<organism evidence="7">
    <name type="scientific">uncultured Thermomicrobiales bacterium</name>
    <dbReference type="NCBI Taxonomy" id="1645740"/>
    <lineage>
        <taxon>Bacteria</taxon>
        <taxon>Pseudomonadati</taxon>
        <taxon>Thermomicrobiota</taxon>
        <taxon>Thermomicrobia</taxon>
        <taxon>Thermomicrobiales</taxon>
        <taxon>environmental samples</taxon>
    </lineage>
</organism>
<dbReference type="Pfam" id="PF01564">
    <property type="entry name" value="Spermine_synth"/>
    <property type="match status" value="1"/>
</dbReference>
<dbReference type="EMBL" id="CADCWJ010000195">
    <property type="protein sequence ID" value="CAA9550222.1"/>
    <property type="molecule type" value="Genomic_DNA"/>
</dbReference>
<evidence type="ECO:0000256" key="3">
    <source>
        <dbReference type="ARBA" id="ARBA00023115"/>
    </source>
</evidence>
<feature type="transmembrane region" description="Helical" evidence="5">
    <location>
        <begin position="65"/>
        <end position="84"/>
    </location>
</feature>
<feature type="transmembrane region" description="Helical" evidence="5">
    <location>
        <begin position="176"/>
        <end position="194"/>
    </location>
</feature>
<dbReference type="AlphaFoldDB" id="A0A6J4UJ54"/>
<feature type="active site" description="Proton acceptor" evidence="4">
    <location>
        <position position="367"/>
    </location>
</feature>
<comment type="similarity">
    <text evidence="1">Belongs to the spermidine/spermine synthase family.</text>
</comment>
<feature type="transmembrane region" description="Helical" evidence="5">
    <location>
        <begin position="147"/>
        <end position="170"/>
    </location>
</feature>
<keyword evidence="5" id="KW-0812">Transmembrane</keyword>
<dbReference type="InterPro" id="IPR030374">
    <property type="entry name" value="PABS"/>
</dbReference>
<evidence type="ECO:0000256" key="2">
    <source>
        <dbReference type="ARBA" id="ARBA00022679"/>
    </source>
</evidence>
<feature type="transmembrane region" description="Helical" evidence="5">
    <location>
        <begin position="201"/>
        <end position="218"/>
    </location>
</feature>
<protein>
    <submittedName>
        <fullName evidence="7">Spermidine synthase-like protein</fullName>
    </submittedName>
</protein>
<evidence type="ECO:0000256" key="1">
    <source>
        <dbReference type="ARBA" id="ARBA00007867"/>
    </source>
</evidence>
<dbReference type="CDD" id="cd02440">
    <property type="entry name" value="AdoMet_MTases"/>
    <property type="match status" value="1"/>
</dbReference>
<dbReference type="SUPFAM" id="SSF53335">
    <property type="entry name" value="S-adenosyl-L-methionine-dependent methyltransferases"/>
    <property type="match status" value="1"/>
</dbReference>
<dbReference type="NCBIfam" id="NF037959">
    <property type="entry name" value="MFS_SpdSyn"/>
    <property type="match status" value="1"/>
</dbReference>
<feature type="transmembrane region" description="Helical" evidence="5">
    <location>
        <begin position="34"/>
        <end position="53"/>
    </location>
</feature>
<sequence>MLIRVIVFAGGMTSIGTELSASRLIAPFFGDSTFIWANVIGLTLAFLALGYWLGGRVADRYPRLWLFYALTAAAAVWCAMLPYLARPILRLSLDAFAEVAVGAFYGSLIGVLLILSVPITLLGFVSPYAIRLRITDLGAAGNTAGDIFALGTFGSIAGSFLPVLVLIPWVGTTRTFLILAVLLFVPSVVGLLRLRAVPELAVAGMSAALVAAVTIAGGDGPVRPAQGGELVHEVESQDNYIQVVRDGSAVELSLNDGHATHSIYDPARQLTEGPWDYFMVAPLFNPTPAAARIDNAMLIGLAGGTVSKQLTAAYGPVPIDGVEIDPEIVKVGRTYFDMNEPNLNVIEGDGRYVLQTSDTTYDLIGVDAYKQPYIPFQLTSREFFVEVAAHLTPEGVAVINVGRTETDYRLVDAISSTMKDVFPNVYVIDTARYANSIVVATNTPTRIENFAASVAAQPEGSLIRTVGDASVATGDIREVTRVTTVFTDDHAPVERVVDQIILDAAREEGEP</sequence>
<dbReference type="PANTHER" id="PTHR43317:SF1">
    <property type="entry name" value="THERMOSPERMINE SYNTHASE ACAULIS5"/>
    <property type="match status" value="1"/>
</dbReference>
<keyword evidence="5" id="KW-1133">Transmembrane helix</keyword>
<gene>
    <name evidence="7" type="ORF">AVDCRST_MAG87-806</name>
</gene>
<feature type="transmembrane region" description="Helical" evidence="5">
    <location>
        <begin position="104"/>
        <end position="126"/>
    </location>
</feature>
<keyword evidence="5" id="KW-0472">Membrane</keyword>
<accession>A0A6J4UJ54</accession>
<evidence type="ECO:0000313" key="7">
    <source>
        <dbReference type="EMBL" id="CAA9550222.1"/>
    </source>
</evidence>
<dbReference type="InterPro" id="IPR029063">
    <property type="entry name" value="SAM-dependent_MTases_sf"/>
</dbReference>
<dbReference type="PANTHER" id="PTHR43317">
    <property type="entry name" value="THERMOSPERMINE SYNTHASE ACAULIS5"/>
    <property type="match status" value="1"/>
</dbReference>
<keyword evidence="3 4" id="KW-0620">Polyamine biosynthesis</keyword>
<reference evidence="7" key="1">
    <citation type="submission" date="2020-02" db="EMBL/GenBank/DDBJ databases">
        <authorList>
            <person name="Meier V. D."/>
        </authorList>
    </citation>
    <scope>NUCLEOTIDE SEQUENCE</scope>
    <source>
        <strain evidence="7">AVDCRST_MAG87</strain>
    </source>
</reference>
<evidence type="ECO:0000256" key="5">
    <source>
        <dbReference type="SAM" id="Phobius"/>
    </source>
</evidence>
<name>A0A6J4UJ54_9BACT</name>
<dbReference type="GO" id="GO:0006596">
    <property type="term" value="P:polyamine biosynthetic process"/>
    <property type="evidence" value="ECO:0007669"/>
    <property type="project" value="UniProtKB-UniRule"/>
</dbReference>
<proteinExistence type="inferred from homology"/>
<feature type="domain" description="PABS" evidence="6">
    <location>
        <begin position="319"/>
        <end position="457"/>
    </location>
</feature>
<dbReference type="GO" id="GO:0016740">
    <property type="term" value="F:transferase activity"/>
    <property type="evidence" value="ECO:0007669"/>
    <property type="project" value="UniProtKB-UniRule"/>
</dbReference>
<dbReference type="Gene3D" id="3.40.50.150">
    <property type="entry name" value="Vaccinia Virus protein VP39"/>
    <property type="match status" value="1"/>
</dbReference>
<evidence type="ECO:0000259" key="6">
    <source>
        <dbReference type="PROSITE" id="PS51006"/>
    </source>
</evidence>
<evidence type="ECO:0000256" key="4">
    <source>
        <dbReference type="PROSITE-ProRule" id="PRU00354"/>
    </source>
</evidence>
<dbReference type="PROSITE" id="PS51006">
    <property type="entry name" value="PABS_2"/>
    <property type="match status" value="1"/>
</dbReference>
<keyword evidence="2 4" id="KW-0808">Transferase</keyword>